<dbReference type="OrthoDB" id="9810662at2"/>
<dbReference type="RefSeq" id="WP_091663119.1">
    <property type="nucleotide sequence ID" value="NZ_FONT01000007.1"/>
</dbReference>
<organism evidence="8 9">
    <name type="scientific">Alteribacillus iranensis</name>
    <dbReference type="NCBI Taxonomy" id="930128"/>
    <lineage>
        <taxon>Bacteria</taxon>
        <taxon>Bacillati</taxon>
        <taxon>Bacillota</taxon>
        <taxon>Bacilli</taxon>
        <taxon>Bacillales</taxon>
        <taxon>Bacillaceae</taxon>
        <taxon>Alteribacillus</taxon>
    </lineage>
</organism>
<evidence type="ECO:0000313" key="9">
    <source>
        <dbReference type="Proteomes" id="UP000199516"/>
    </source>
</evidence>
<reference evidence="8 9" key="1">
    <citation type="submission" date="2016-10" db="EMBL/GenBank/DDBJ databases">
        <authorList>
            <person name="de Groot N.N."/>
        </authorList>
    </citation>
    <scope>NUCLEOTIDE SEQUENCE [LARGE SCALE GENOMIC DNA]</scope>
    <source>
        <strain evidence="8 9">DSM 23995</strain>
    </source>
</reference>
<evidence type="ECO:0000256" key="2">
    <source>
        <dbReference type="ARBA" id="ARBA00022475"/>
    </source>
</evidence>
<dbReference type="Proteomes" id="UP000199516">
    <property type="component" value="Unassembled WGS sequence"/>
</dbReference>
<evidence type="ECO:0000256" key="3">
    <source>
        <dbReference type="ARBA" id="ARBA00022692"/>
    </source>
</evidence>
<feature type="transmembrane region" description="Helical" evidence="6">
    <location>
        <begin position="6"/>
        <end position="24"/>
    </location>
</feature>
<dbReference type="STRING" id="930128.SAMN05192532_1073"/>
<protein>
    <submittedName>
        <fullName evidence="8">Tight adherence protein C</fullName>
    </submittedName>
</protein>
<dbReference type="GO" id="GO:0005886">
    <property type="term" value="C:plasma membrane"/>
    <property type="evidence" value="ECO:0007669"/>
    <property type="project" value="UniProtKB-SubCell"/>
</dbReference>
<dbReference type="PANTHER" id="PTHR35007">
    <property type="entry name" value="INTEGRAL MEMBRANE PROTEIN-RELATED"/>
    <property type="match status" value="1"/>
</dbReference>
<evidence type="ECO:0000256" key="5">
    <source>
        <dbReference type="ARBA" id="ARBA00023136"/>
    </source>
</evidence>
<sequence>MFIVTMSFFLFISLCFYIFFAYRYDKQYVIQRRIDTYFHSSRVSSDEMEEDFTFFQRVIEPGWKKFKRTYQRRISRERTSQLERKLQQAGRPFSWSSVEFQLFQFGLLIGLPVLTVVLSILVGQSVFVTFFITFCAAIFGLFMPRYYINMKIKNRVHQALRELPDTLDLLTISLEAGLGFDAALSKVVSRRHGILSDEFRVCLDELRLGRTRKEALQGISERLSFDELNAFIYNVVQAEKLGIGIVSVLKVQAEDVRNKRRQRAEEAAMQAPIKMLFPLVLFIFPTIFIVVLGPAILQFMEAF</sequence>
<dbReference type="AlphaFoldDB" id="A0A1I2EV75"/>
<dbReference type="EMBL" id="FONT01000007">
    <property type="protein sequence ID" value="SFE96517.1"/>
    <property type="molecule type" value="Genomic_DNA"/>
</dbReference>
<feature type="transmembrane region" description="Helical" evidence="6">
    <location>
        <begin position="102"/>
        <end position="121"/>
    </location>
</feature>
<feature type="transmembrane region" description="Helical" evidence="6">
    <location>
        <begin position="127"/>
        <end position="148"/>
    </location>
</feature>
<evidence type="ECO:0000256" key="6">
    <source>
        <dbReference type="SAM" id="Phobius"/>
    </source>
</evidence>
<evidence type="ECO:0000256" key="4">
    <source>
        <dbReference type="ARBA" id="ARBA00022989"/>
    </source>
</evidence>
<evidence type="ECO:0000259" key="7">
    <source>
        <dbReference type="Pfam" id="PF00482"/>
    </source>
</evidence>
<keyword evidence="4 6" id="KW-1133">Transmembrane helix</keyword>
<gene>
    <name evidence="8" type="ORF">SAMN05192532_1073</name>
</gene>
<dbReference type="Pfam" id="PF00482">
    <property type="entry name" value="T2SSF"/>
    <property type="match status" value="1"/>
</dbReference>
<name>A0A1I2EV75_9BACI</name>
<proteinExistence type="predicted"/>
<keyword evidence="2" id="KW-1003">Cell membrane</keyword>
<keyword evidence="9" id="KW-1185">Reference proteome</keyword>
<evidence type="ECO:0000313" key="8">
    <source>
        <dbReference type="EMBL" id="SFE96517.1"/>
    </source>
</evidence>
<comment type="subcellular location">
    <subcellularLocation>
        <location evidence="1">Cell membrane</location>
        <topology evidence="1">Multi-pass membrane protein</topology>
    </subcellularLocation>
</comment>
<accession>A0A1I2EV75</accession>
<dbReference type="PANTHER" id="PTHR35007:SF2">
    <property type="entry name" value="PILUS ASSEMBLE PROTEIN"/>
    <property type="match status" value="1"/>
</dbReference>
<keyword evidence="5 6" id="KW-0472">Membrane</keyword>
<feature type="transmembrane region" description="Helical" evidence="6">
    <location>
        <begin position="276"/>
        <end position="297"/>
    </location>
</feature>
<evidence type="ECO:0000256" key="1">
    <source>
        <dbReference type="ARBA" id="ARBA00004651"/>
    </source>
</evidence>
<keyword evidence="3 6" id="KW-0812">Transmembrane</keyword>
<feature type="domain" description="Type II secretion system protein GspF" evidence="7">
    <location>
        <begin position="167"/>
        <end position="292"/>
    </location>
</feature>
<dbReference type="InterPro" id="IPR018076">
    <property type="entry name" value="T2SS_GspF_dom"/>
</dbReference>